<keyword evidence="1" id="KW-0472">Membrane</keyword>
<dbReference type="Pfam" id="PF04536">
    <property type="entry name" value="TPM_phosphatase"/>
    <property type="match status" value="1"/>
</dbReference>
<dbReference type="EMBL" id="GL945017">
    <property type="protein sequence ID" value="EGN56729.1"/>
    <property type="molecule type" value="Genomic_DNA"/>
</dbReference>
<keyword evidence="1" id="KW-0812">Transmembrane</keyword>
<reference evidence="5" key="1">
    <citation type="journal article" date="2011" name="Stand. Genomic Sci.">
        <title>Non-contiguous finished genome sequence of the opportunistic oral pathogen Prevotella multisaccharivorax type strain (PPPA20).</title>
        <authorList>
            <person name="Pati A."/>
            <person name="Gronow S."/>
            <person name="Lu M."/>
            <person name="Lapidus A."/>
            <person name="Nolan M."/>
            <person name="Lucas S."/>
            <person name="Hammon N."/>
            <person name="Deshpande S."/>
            <person name="Cheng J.F."/>
            <person name="Tapia R."/>
            <person name="Han C."/>
            <person name="Goodwin L."/>
            <person name="Pitluck S."/>
            <person name="Liolios K."/>
            <person name="Pagani I."/>
            <person name="Mavromatis K."/>
            <person name="Mikhailova N."/>
            <person name="Huntemann M."/>
            <person name="Chen A."/>
            <person name="Palaniappan K."/>
            <person name="Land M."/>
            <person name="Hauser L."/>
            <person name="Detter J.C."/>
            <person name="Brambilla E.M."/>
            <person name="Rohde M."/>
            <person name="Goker M."/>
            <person name="Woyke T."/>
            <person name="Bristow J."/>
            <person name="Eisen J.A."/>
            <person name="Markowitz V."/>
            <person name="Hugenholtz P."/>
            <person name="Kyrpides N.C."/>
            <person name="Klenk H.P."/>
            <person name="Ivanova N."/>
        </authorList>
    </citation>
    <scope>NUCLEOTIDE SEQUENCE [LARGE SCALE GENOMIC DNA]</scope>
    <source>
        <strain evidence="5">DSM 17128</strain>
    </source>
</reference>
<gene>
    <name evidence="4" type="ORF">Premu_1300</name>
</gene>
<dbReference type="PANTHER" id="PTHR30373:SF2">
    <property type="entry name" value="UPF0603 PROTEIN YGCG"/>
    <property type="match status" value="1"/>
</dbReference>
<evidence type="ECO:0000256" key="1">
    <source>
        <dbReference type="SAM" id="Phobius"/>
    </source>
</evidence>
<dbReference type="RefSeq" id="WP_007573991.1">
    <property type="nucleotide sequence ID" value="NZ_BPTS01000001.1"/>
</dbReference>
<dbReference type="STRING" id="688246.Premu_1300"/>
<sequence>MKARSSIRQWLLLLIMCAATLCLQAKTWSADDIPMVHLQDRNRYVCDPENLISPADLDSADAGLRRLQTECGIQTVFVVVSHVKNGDCFRVAEDIGNKYGVGDKKTRRGLVIVIAVEDRKYFIAPGKGLEGDLTDVECDDIARTCIVRNMKENNLDAAVLYTVRALYSKFKTGHATVNGEEIDTEGDDAGSLIMGIAILLFCFGYPVWRLLLAILSKLGLYHAKPTSRRKRRNDDDWFPPFIFGGGGGFGSSGGGFSGGSFGGGSFGGGGAGGGW</sequence>
<evidence type="ECO:0000313" key="5">
    <source>
        <dbReference type="Proteomes" id="UP000002772"/>
    </source>
</evidence>
<evidence type="ECO:0000256" key="2">
    <source>
        <dbReference type="SAM" id="SignalP"/>
    </source>
</evidence>
<dbReference type="Proteomes" id="UP000002772">
    <property type="component" value="Unassembled WGS sequence"/>
</dbReference>
<dbReference type="PANTHER" id="PTHR30373">
    <property type="entry name" value="UPF0603 PROTEIN YGCG"/>
    <property type="match status" value="1"/>
</dbReference>
<organism evidence="4 5">
    <name type="scientific">Hallella multisaccharivorax DSM 17128</name>
    <dbReference type="NCBI Taxonomy" id="688246"/>
    <lineage>
        <taxon>Bacteria</taxon>
        <taxon>Pseudomonadati</taxon>
        <taxon>Bacteroidota</taxon>
        <taxon>Bacteroidia</taxon>
        <taxon>Bacteroidales</taxon>
        <taxon>Prevotellaceae</taxon>
        <taxon>Hallella</taxon>
    </lineage>
</organism>
<protein>
    <recommendedName>
        <fullName evidence="3">TPM domain-containing protein</fullName>
    </recommendedName>
</protein>
<feature type="chain" id="PRO_5003375776" description="TPM domain-containing protein" evidence="2">
    <location>
        <begin position="26"/>
        <end position="275"/>
    </location>
</feature>
<dbReference type="AlphaFoldDB" id="F8NA66"/>
<keyword evidence="2" id="KW-0732">Signal</keyword>
<accession>F8NA66</accession>
<evidence type="ECO:0000259" key="3">
    <source>
        <dbReference type="Pfam" id="PF04536"/>
    </source>
</evidence>
<name>F8NA66_9BACT</name>
<feature type="transmembrane region" description="Helical" evidence="1">
    <location>
        <begin position="192"/>
        <end position="221"/>
    </location>
</feature>
<evidence type="ECO:0000313" key="4">
    <source>
        <dbReference type="EMBL" id="EGN56729.1"/>
    </source>
</evidence>
<proteinExistence type="predicted"/>
<feature type="domain" description="TPM" evidence="3">
    <location>
        <begin position="45"/>
        <end position="167"/>
    </location>
</feature>
<keyword evidence="5" id="KW-1185">Reference proteome</keyword>
<dbReference type="OrthoDB" id="9810918at2"/>
<feature type="signal peptide" evidence="2">
    <location>
        <begin position="1"/>
        <end position="25"/>
    </location>
</feature>
<dbReference type="eggNOG" id="COG1512">
    <property type="taxonomic scope" value="Bacteria"/>
</dbReference>
<dbReference type="Gene3D" id="3.10.310.50">
    <property type="match status" value="1"/>
</dbReference>
<dbReference type="InterPro" id="IPR007621">
    <property type="entry name" value="TPM_dom"/>
</dbReference>
<dbReference type="HOGENOM" id="CLU_035211_4_0_10"/>
<keyword evidence="1" id="KW-1133">Transmembrane helix</keyword>